<keyword evidence="1" id="KW-0812">Transmembrane</keyword>
<name>A0A1T5JP96_9BACT</name>
<accession>A0A1T5JP96</accession>
<keyword evidence="1" id="KW-0472">Membrane</keyword>
<dbReference type="EMBL" id="FUZU01000001">
    <property type="protein sequence ID" value="SKC53317.1"/>
    <property type="molecule type" value="Genomic_DNA"/>
</dbReference>
<dbReference type="AlphaFoldDB" id="A0A1T5JP96"/>
<reference evidence="2 3" key="1">
    <citation type="submission" date="2017-02" db="EMBL/GenBank/DDBJ databases">
        <authorList>
            <person name="Peterson S.W."/>
        </authorList>
    </citation>
    <scope>NUCLEOTIDE SEQUENCE [LARGE SCALE GENOMIC DNA]</scope>
    <source>
        <strain evidence="2 3">DSM 25262</strain>
    </source>
</reference>
<dbReference type="Proteomes" id="UP000190961">
    <property type="component" value="Unassembled WGS sequence"/>
</dbReference>
<proteinExistence type="predicted"/>
<organism evidence="2 3">
    <name type="scientific">Ohtaekwangia koreensis</name>
    <dbReference type="NCBI Taxonomy" id="688867"/>
    <lineage>
        <taxon>Bacteria</taxon>
        <taxon>Pseudomonadati</taxon>
        <taxon>Bacteroidota</taxon>
        <taxon>Cytophagia</taxon>
        <taxon>Cytophagales</taxon>
        <taxon>Fulvivirgaceae</taxon>
        <taxon>Ohtaekwangia</taxon>
    </lineage>
</organism>
<keyword evidence="1" id="KW-1133">Transmembrane helix</keyword>
<feature type="transmembrane region" description="Helical" evidence="1">
    <location>
        <begin position="12"/>
        <end position="32"/>
    </location>
</feature>
<evidence type="ECO:0000256" key="1">
    <source>
        <dbReference type="SAM" id="Phobius"/>
    </source>
</evidence>
<protein>
    <submittedName>
        <fullName evidence="2">Uncharacterized protein</fullName>
    </submittedName>
</protein>
<evidence type="ECO:0000313" key="2">
    <source>
        <dbReference type="EMBL" id="SKC53317.1"/>
    </source>
</evidence>
<evidence type="ECO:0000313" key="3">
    <source>
        <dbReference type="Proteomes" id="UP000190961"/>
    </source>
</evidence>
<sequence>MFQQFIGDGANIFIAIVAVIVGFATSLGYIDFLKTKKEQKKD</sequence>
<keyword evidence="3" id="KW-1185">Reference proteome</keyword>
<gene>
    <name evidence="2" type="ORF">SAMN05660236_1325</name>
</gene>